<name>A0A2T7PR78_POMCA</name>
<proteinExistence type="predicted"/>
<sequence length="60" mass="6685">MVEMARMGSTESIVARCGGYGFRDDMHVEENVLIFKAPPPLLPKCGNFFSIVYGSHPPKR</sequence>
<gene>
    <name evidence="1" type="ORF">C0Q70_02905</name>
</gene>
<evidence type="ECO:0000313" key="2">
    <source>
        <dbReference type="Proteomes" id="UP000245119"/>
    </source>
</evidence>
<dbReference type="AlphaFoldDB" id="A0A2T7PR78"/>
<accession>A0A2T7PR78</accession>
<protein>
    <submittedName>
        <fullName evidence="1">Uncharacterized protein</fullName>
    </submittedName>
</protein>
<keyword evidence="2" id="KW-1185">Reference proteome</keyword>
<evidence type="ECO:0000313" key="1">
    <source>
        <dbReference type="EMBL" id="PVD35936.1"/>
    </source>
</evidence>
<reference evidence="1 2" key="1">
    <citation type="submission" date="2018-04" db="EMBL/GenBank/DDBJ databases">
        <title>The genome of golden apple snail Pomacea canaliculata provides insight into stress tolerance and invasive adaptation.</title>
        <authorList>
            <person name="Liu C."/>
            <person name="Liu B."/>
            <person name="Ren Y."/>
            <person name="Zhang Y."/>
            <person name="Wang H."/>
            <person name="Li S."/>
            <person name="Jiang F."/>
            <person name="Yin L."/>
            <person name="Zhang G."/>
            <person name="Qian W."/>
            <person name="Fan W."/>
        </authorList>
    </citation>
    <scope>NUCLEOTIDE SEQUENCE [LARGE SCALE GENOMIC DNA]</scope>
    <source>
        <strain evidence="1">SZHN2017</strain>
        <tissue evidence="1">Muscle</tissue>
    </source>
</reference>
<comment type="caution">
    <text evidence="1">The sequence shown here is derived from an EMBL/GenBank/DDBJ whole genome shotgun (WGS) entry which is preliminary data.</text>
</comment>
<dbReference type="Proteomes" id="UP000245119">
    <property type="component" value="Linkage Group LG2"/>
</dbReference>
<organism evidence="1 2">
    <name type="scientific">Pomacea canaliculata</name>
    <name type="common">Golden apple snail</name>
    <dbReference type="NCBI Taxonomy" id="400727"/>
    <lineage>
        <taxon>Eukaryota</taxon>
        <taxon>Metazoa</taxon>
        <taxon>Spiralia</taxon>
        <taxon>Lophotrochozoa</taxon>
        <taxon>Mollusca</taxon>
        <taxon>Gastropoda</taxon>
        <taxon>Caenogastropoda</taxon>
        <taxon>Architaenioglossa</taxon>
        <taxon>Ampullarioidea</taxon>
        <taxon>Ampullariidae</taxon>
        <taxon>Pomacea</taxon>
    </lineage>
</organism>
<dbReference type="EMBL" id="PZQS01000002">
    <property type="protein sequence ID" value="PVD35936.1"/>
    <property type="molecule type" value="Genomic_DNA"/>
</dbReference>